<sequence>MIADDRDMTGRTRRPLIFLDVDGPLLPFGTDPQGRSREVVADSRLSRLTPELGRRLAALPGELVWATTWEDEANIEIAPRIGLSPLPVVRWPVPSAEHEHEDRWFGLCWKTRTLVHQAAGRPFAWIDDEITDADRDWVGSHHPDRAFLHRVESHRGLGDGDFAALDTWLRAA</sequence>
<keyword evidence="2" id="KW-1185">Reference proteome</keyword>
<dbReference type="EMBL" id="WEGI01000002">
    <property type="protein sequence ID" value="MQY25494.1"/>
    <property type="molecule type" value="Genomic_DNA"/>
</dbReference>
<dbReference type="Proteomes" id="UP000431401">
    <property type="component" value="Unassembled WGS sequence"/>
</dbReference>
<name>A0A7K0DL33_9NOCA</name>
<evidence type="ECO:0008006" key="3">
    <source>
        <dbReference type="Google" id="ProtNLM"/>
    </source>
</evidence>
<comment type="caution">
    <text evidence="1">The sequence shown here is derived from an EMBL/GenBank/DDBJ whole genome shotgun (WGS) entry which is preliminary data.</text>
</comment>
<reference evidence="1 2" key="1">
    <citation type="submission" date="2019-10" db="EMBL/GenBank/DDBJ databases">
        <title>Nocardia macrotermitis sp. nov. and Nocardia aurantia sp. nov., isolated from the gut of fungus growing-termite Macrotermes natalensis.</title>
        <authorList>
            <person name="Benndorf R."/>
            <person name="Schwitalla J."/>
            <person name="Martin K."/>
            <person name="De Beer W."/>
            <person name="Kaster A.-K."/>
            <person name="Vollmers J."/>
            <person name="Poulsen M."/>
            <person name="Beemelmanns C."/>
        </authorList>
    </citation>
    <scope>NUCLEOTIDE SEQUENCE [LARGE SCALE GENOMIC DNA]</scope>
    <source>
        <strain evidence="1 2">RB56</strain>
    </source>
</reference>
<proteinExistence type="predicted"/>
<dbReference type="Pfam" id="PF18143">
    <property type="entry name" value="HAD_SAK_2"/>
    <property type="match status" value="1"/>
</dbReference>
<dbReference type="AlphaFoldDB" id="A0A7K0DL33"/>
<evidence type="ECO:0000313" key="1">
    <source>
        <dbReference type="EMBL" id="MQY25494.1"/>
    </source>
</evidence>
<evidence type="ECO:0000313" key="2">
    <source>
        <dbReference type="Proteomes" id="UP000431401"/>
    </source>
</evidence>
<organism evidence="1 2">
    <name type="scientific">Nocardia aurantia</name>
    <dbReference type="NCBI Taxonomy" id="2585199"/>
    <lineage>
        <taxon>Bacteria</taxon>
        <taxon>Bacillati</taxon>
        <taxon>Actinomycetota</taxon>
        <taxon>Actinomycetes</taxon>
        <taxon>Mycobacteriales</taxon>
        <taxon>Nocardiaceae</taxon>
        <taxon>Nocardia</taxon>
    </lineage>
</organism>
<protein>
    <recommendedName>
        <fullName evidence="3">Secreted protein</fullName>
    </recommendedName>
</protein>
<gene>
    <name evidence="1" type="ORF">NRB56_10510</name>
</gene>
<accession>A0A7K0DL33</accession>